<sequence length="162" mass="18810">MAAYAALVSLKQMLPEYVLPFPSLILEIKKMQAKALGENVMRLFDCQLYRVTDEVFTELQTREIPLETAVENILNVMKDINRFLSQTLEEVSPIRHPSFKYHAASQLKRSCSWESSLSQEDILSLEGFREPREEDEEDVGFRDLLFRSDSHHDRSWMLASPT</sequence>
<protein>
    <submittedName>
        <fullName evidence="1">Uncharacterized protein</fullName>
    </submittedName>
</protein>
<evidence type="ECO:0000313" key="1">
    <source>
        <dbReference type="EMBL" id="KAL3510686.1"/>
    </source>
</evidence>
<proteinExistence type="predicted"/>
<accession>A0ABD2YVT8</accession>
<reference evidence="1 2" key="1">
    <citation type="submission" date="2024-11" db="EMBL/GenBank/DDBJ databases">
        <title>A near-complete genome assembly of Cinchona calisaya.</title>
        <authorList>
            <person name="Lian D.C."/>
            <person name="Zhao X.W."/>
            <person name="Wei L."/>
        </authorList>
    </citation>
    <scope>NUCLEOTIDE SEQUENCE [LARGE SCALE GENOMIC DNA]</scope>
    <source>
        <tissue evidence="1">Nenye</tissue>
    </source>
</reference>
<organism evidence="1 2">
    <name type="scientific">Cinchona calisaya</name>
    <dbReference type="NCBI Taxonomy" id="153742"/>
    <lineage>
        <taxon>Eukaryota</taxon>
        <taxon>Viridiplantae</taxon>
        <taxon>Streptophyta</taxon>
        <taxon>Embryophyta</taxon>
        <taxon>Tracheophyta</taxon>
        <taxon>Spermatophyta</taxon>
        <taxon>Magnoliopsida</taxon>
        <taxon>eudicotyledons</taxon>
        <taxon>Gunneridae</taxon>
        <taxon>Pentapetalae</taxon>
        <taxon>asterids</taxon>
        <taxon>lamiids</taxon>
        <taxon>Gentianales</taxon>
        <taxon>Rubiaceae</taxon>
        <taxon>Cinchonoideae</taxon>
        <taxon>Cinchoneae</taxon>
        <taxon>Cinchona</taxon>
    </lineage>
</organism>
<dbReference type="AlphaFoldDB" id="A0ABD2YVT8"/>
<dbReference type="EMBL" id="JBJUIK010000012">
    <property type="protein sequence ID" value="KAL3510686.1"/>
    <property type="molecule type" value="Genomic_DNA"/>
</dbReference>
<name>A0ABD2YVT8_9GENT</name>
<keyword evidence="2" id="KW-1185">Reference proteome</keyword>
<dbReference type="Proteomes" id="UP001630127">
    <property type="component" value="Unassembled WGS sequence"/>
</dbReference>
<gene>
    <name evidence="1" type="ORF">ACH5RR_030087</name>
</gene>
<comment type="caution">
    <text evidence="1">The sequence shown here is derived from an EMBL/GenBank/DDBJ whole genome shotgun (WGS) entry which is preliminary data.</text>
</comment>
<evidence type="ECO:0000313" key="2">
    <source>
        <dbReference type="Proteomes" id="UP001630127"/>
    </source>
</evidence>